<gene>
    <name evidence="1" type="ORF">IX84_05680</name>
</gene>
<evidence type="ECO:0008006" key="3">
    <source>
        <dbReference type="Google" id="ProtNLM"/>
    </source>
</evidence>
<dbReference type="RefSeq" id="WP_044217198.1">
    <property type="nucleotide sequence ID" value="NZ_JBKAGJ010000001.1"/>
</dbReference>
<name>A0A098SC63_9BACT</name>
<dbReference type="Proteomes" id="UP000029736">
    <property type="component" value="Unassembled WGS sequence"/>
</dbReference>
<organism evidence="1 2">
    <name type="scientific">Phaeodactylibacter xiamenensis</name>
    <dbReference type="NCBI Taxonomy" id="1524460"/>
    <lineage>
        <taxon>Bacteria</taxon>
        <taxon>Pseudomonadati</taxon>
        <taxon>Bacteroidota</taxon>
        <taxon>Saprospiria</taxon>
        <taxon>Saprospirales</taxon>
        <taxon>Haliscomenobacteraceae</taxon>
        <taxon>Phaeodactylibacter</taxon>
    </lineage>
</organism>
<evidence type="ECO:0000313" key="1">
    <source>
        <dbReference type="EMBL" id="KGE89238.1"/>
    </source>
</evidence>
<accession>A0A098SC63</accession>
<protein>
    <recommendedName>
        <fullName evidence="3">STAS/SEC14 domain-containing protein</fullName>
    </recommendedName>
</protein>
<proteinExistence type="predicted"/>
<dbReference type="OrthoDB" id="6322581at2"/>
<dbReference type="EMBL" id="JPOS01000012">
    <property type="protein sequence ID" value="KGE89238.1"/>
    <property type="molecule type" value="Genomic_DNA"/>
</dbReference>
<comment type="caution">
    <text evidence="1">The sequence shown here is derived from an EMBL/GenBank/DDBJ whole genome shotgun (WGS) entry which is preliminary data.</text>
</comment>
<dbReference type="AlphaFoldDB" id="A0A098SC63"/>
<keyword evidence="2" id="KW-1185">Reference proteome</keyword>
<reference evidence="1 2" key="1">
    <citation type="journal article" date="2014" name="Int. J. Syst. Evol. Microbiol.">
        <title>Phaeodactylibacter xiamenensis gen. nov., sp. nov., a member of the family Saprospiraceae isolated from the marine alga Phaeodactylum tricornutum.</title>
        <authorList>
            <person name="Chen Z.Jr."/>
            <person name="Lei X."/>
            <person name="Lai Q."/>
            <person name="Li Y."/>
            <person name="Zhang B."/>
            <person name="Zhang J."/>
            <person name="Zhang H."/>
            <person name="Yang L."/>
            <person name="Zheng W."/>
            <person name="Tian Y."/>
            <person name="Yu Z."/>
            <person name="Xu H.Jr."/>
            <person name="Zheng T."/>
        </authorList>
    </citation>
    <scope>NUCLEOTIDE SEQUENCE [LARGE SCALE GENOMIC DNA]</scope>
    <source>
        <strain evidence="1 2">KD52</strain>
    </source>
</reference>
<evidence type="ECO:0000313" key="2">
    <source>
        <dbReference type="Proteomes" id="UP000029736"/>
    </source>
</evidence>
<sequence>MDLYATFDFDAFPVVVVAFTGSQATEENFRQYLNDLYEAYDRALPFAYLFDAQNAVLPGFKFQKMQAEWLKANESLMKKHCQGTAYHIPNSIIRTALKGIFALQKQPVPYKVAGDFQTAMQWCEDAVTSG</sequence>